<name>F5YDV4_LEAAZ</name>
<dbReference type="STRING" id="545695.TREAZ_2659"/>
<dbReference type="KEGG" id="taz:TREAZ_2659"/>
<keyword evidence="3 5" id="KW-0687">Ribonucleoprotein</keyword>
<dbReference type="FunCoup" id="F5YDV4">
    <property type="interactions" value="336"/>
</dbReference>
<reference evidence="7" key="1">
    <citation type="submission" date="2009-12" db="EMBL/GenBank/DDBJ databases">
        <title>Complete sequence of Treponema azotonutricium strain ZAS-9.</title>
        <authorList>
            <person name="Tetu S.G."/>
            <person name="Matson E."/>
            <person name="Ren Q."/>
            <person name="Seshadri R."/>
            <person name="Elbourne L."/>
            <person name="Hassan K.A."/>
            <person name="Durkin A."/>
            <person name="Radune D."/>
            <person name="Mohamoud Y."/>
            <person name="Shay R."/>
            <person name="Jin S."/>
            <person name="Zhang X."/>
            <person name="Lucey K."/>
            <person name="Ballor N.R."/>
            <person name="Ottesen E."/>
            <person name="Rosenthal R."/>
            <person name="Allen A."/>
            <person name="Leadbetter J.R."/>
            <person name="Paulsen I.T."/>
        </authorList>
    </citation>
    <scope>NUCLEOTIDE SEQUENCE [LARGE SCALE GENOMIC DNA]</scope>
    <source>
        <strain evidence="7">ATCC BAA-888 / DSM 13862 / ZAS-9</strain>
    </source>
</reference>
<dbReference type="AlphaFoldDB" id="F5YDV4"/>
<gene>
    <name evidence="5 6" type="primary">rpmC</name>
    <name evidence="6" type="ordered locus">TREAZ_2659</name>
</gene>
<dbReference type="eggNOG" id="COG0255">
    <property type="taxonomic scope" value="Bacteria"/>
</dbReference>
<dbReference type="EMBL" id="CP001841">
    <property type="protein sequence ID" value="AEF81074.1"/>
    <property type="molecule type" value="Genomic_DNA"/>
</dbReference>
<protein>
    <recommendedName>
        <fullName evidence="4 5">Large ribosomal subunit protein uL29</fullName>
    </recommendedName>
</protein>
<dbReference type="NCBIfam" id="TIGR00012">
    <property type="entry name" value="L29"/>
    <property type="match status" value="1"/>
</dbReference>
<dbReference type="InterPro" id="IPR036049">
    <property type="entry name" value="Ribosomal_uL29_sf"/>
</dbReference>
<dbReference type="GO" id="GO:1990904">
    <property type="term" value="C:ribonucleoprotein complex"/>
    <property type="evidence" value="ECO:0007669"/>
    <property type="project" value="UniProtKB-KW"/>
</dbReference>
<dbReference type="RefSeq" id="WP_015712872.1">
    <property type="nucleotide sequence ID" value="NC_015577.1"/>
</dbReference>
<evidence type="ECO:0000256" key="1">
    <source>
        <dbReference type="ARBA" id="ARBA00009254"/>
    </source>
</evidence>
<dbReference type="GO" id="GO:0003735">
    <property type="term" value="F:structural constituent of ribosome"/>
    <property type="evidence" value="ECO:0007669"/>
    <property type="project" value="InterPro"/>
</dbReference>
<evidence type="ECO:0000256" key="2">
    <source>
        <dbReference type="ARBA" id="ARBA00022980"/>
    </source>
</evidence>
<evidence type="ECO:0000313" key="7">
    <source>
        <dbReference type="Proteomes" id="UP000009222"/>
    </source>
</evidence>
<dbReference type="GO" id="GO:0005840">
    <property type="term" value="C:ribosome"/>
    <property type="evidence" value="ECO:0007669"/>
    <property type="project" value="UniProtKB-KW"/>
</dbReference>
<dbReference type="Pfam" id="PF00831">
    <property type="entry name" value="Ribosomal_L29"/>
    <property type="match status" value="1"/>
</dbReference>
<dbReference type="InParanoid" id="F5YDV4"/>
<evidence type="ECO:0000256" key="3">
    <source>
        <dbReference type="ARBA" id="ARBA00023274"/>
    </source>
</evidence>
<evidence type="ECO:0000256" key="5">
    <source>
        <dbReference type="HAMAP-Rule" id="MF_00374"/>
    </source>
</evidence>
<evidence type="ECO:0000313" key="6">
    <source>
        <dbReference type="EMBL" id="AEF81074.1"/>
    </source>
</evidence>
<dbReference type="OrthoDB" id="371096at2"/>
<accession>F5YDV4</accession>
<keyword evidence="2 5" id="KW-0689">Ribosomal protein</keyword>
<dbReference type="InterPro" id="IPR001854">
    <property type="entry name" value="Ribosomal_uL29"/>
</dbReference>
<evidence type="ECO:0000256" key="4">
    <source>
        <dbReference type="ARBA" id="ARBA00035204"/>
    </source>
</evidence>
<comment type="similarity">
    <text evidence="1 5">Belongs to the universal ribosomal protein uL29 family.</text>
</comment>
<dbReference type="HAMAP" id="MF_00374">
    <property type="entry name" value="Ribosomal_uL29"/>
    <property type="match status" value="1"/>
</dbReference>
<organism evidence="6 7">
    <name type="scientific">Leadbettera azotonutricia (strain ATCC BAA-888 / DSM 13862 / ZAS-9)</name>
    <name type="common">Treponema azotonutricium</name>
    <dbReference type="NCBI Taxonomy" id="545695"/>
    <lineage>
        <taxon>Bacteria</taxon>
        <taxon>Pseudomonadati</taxon>
        <taxon>Spirochaetota</taxon>
        <taxon>Spirochaetia</taxon>
        <taxon>Spirochaetales</taxon>
        <taxon>Breznakiellaceae</taxon>
        <taxon>Leadbettera</taxon>
    </lineage>
</organism>
<proteinExistence type="inferred from homology"/>
<keyword evidence="7" id="KW-1185">Reference proteome</keyword>
<dbReference type="GO" id="GO:0006412">
    <property type="term" value="P:translation"/>
    <property type="evidence" value="ECO:0007669"/>
    <property type="project" value="UniProtKB-UniRule"/>
</dbReference>
<dbReference type="SUPFAM" id="SSF46561">
    <property type="entry name" value="Ribosomal protein L29 (L29p)"/>
    <property type="match status" value="1"/>
</dbReference>
<dbReference type="Proteomes" id="UP000009222">
    <property type="component" value="Chromosome"/>
</dbReference>
<reference evidence="6 7" key="2">
    <citation type="journal article" date="2011" name="ISME J.">
        <title>RNA-seq reveals cooperative metabolic interactions between two termite-gut spirochete species in co-culture.</title>
        <authorList>
            <person name="Rosenthal A.Z."/>
            <person name="Matson E.G."/>
            <person name="Eldar A."/>
            <person name="Leadbetter J.R."/>
        </authorList>
    </citation>
    <scope>NUCLEOTIDE SEQUENCE [LARGE SCALE GENOMIC DNA]</scope>
    <source>
        <strain evidence="7">ATCC BAA-888 / DSM 13862 / ZAS-9</strain>
    </source>
</reference>
<dbReference type="Gene3D" id="1.10.287.310">
    <property type="match status" value="1"/>
</dbReference>
<dbReference type="HOGENOM" id="CLU_158491_5_0_12"/>
<sequence length="75" mass="8859">MKNSFKNLSFPELKVKREELNRKYHDFRFQMIIGHVENPLQKRTLRRQIARLNTLIRAQEIAQQGKALPQGGAKE</sequence>